<dbReference type="Gene3D" id="3.80.10.10">
    <property type="entry name" value="Ribonuclease Inhibitor"/>
    <property type="match status" value="1"/>
</dbReference>
<dbReference type="InterPro" id="IPR032675">
    <property type="entry name" value="LRR_dom_sf"/>
</dbReference>
<accession>A0A1B7MLQ5</accession>
<protein>
    <recommendedName>
        <fullName evidence="3">F-box domain-containing protein</fullName>
    </recommendedName>
</protein>
<evidence type="ECO:0008006" key="3">
    <source>
        <dbReference type="Google" id="ProtNLM"/>
    </source>
</evidence>
<dbReference type="AlphaFoldDB" id="A0A1B7MLQ5"/>
<gene>
    <name evidence="1" type="ORF">K503DRAFT_518147</name>
</gene>
<organism evidence="1 2">
    <name type="scientific">Rhizopogon vinicolor AM-OR11-026</name>
    <dbReference type="NCBI Taxonomy" id="1314800"/>
    <lineage>
        <taxon>Eukaryota</taxon>
        <taxon>Fungi</taxon>
        <taxon>Dikarya</taxon>
        <taxon>Basidiomycota</taxon>
        <taxon>Agaricomycotina</taxon>
        <taxon>Agaricomycetes</taxon>
        <taxon>Agaricomycetidae</taxon>
        <taxon>Boletales</taxon>
        <taxon>Suillineae</taxon>
        <taxon>Rhizopogonaceae</taxon>
        <taxon>Rhizopogon</taxon>
    </lineage>
</organism>
<dbReference type="InParanoid" id="A0A1B7MLQ5"/>
<dbReference type="Proteomes" id="UP000092154">
    <property type="component" value="Unassembled WGS sequence"/>
</dbReference>
<proteinExistence type="predicted"/>
<dbReference type="SUPFAM" id="SSF52047">
    <property type="entry name" value="RNI-like"/>
    <property type="match status" value="1"/>
</dbReference>
<evidence type="ECO:0000313" key="2">
    <source>
        <dbReference type="Proteomes" id="UP000092154"/>
    </source>
</evidence>
<dbReference type="STRING" id="1314800.A0A1B7MLQ5"/>
<keyword evidence="2" id="KW-1185">Reference proteome</keyword>
<name>A0A1B7MLQ5_9AGAM</name>
<evidence type="ECO:0000313" key="1">
    <source>
        <dbReference type="EMBL" id="OAX33522.1"/>
    </source>
</evidence>
<dbReference type="OrthoDB" id="2682015at2759"/>
<sequence>MHRALFVLDILVEIFVHLRFSSRSLAALARTRKMFYEPAMNLLWANMPNYAGIIPLLGCVTRLHPMIYDSDKIWWVDFNHSQGIEPLSAHEVHQFLRHASRVRSLNVSTEHLHLLAVLPIETCVFPRLSKLSLSCEQRMDVECWNLFLSPTLRHCTLPPFHPSIGTRCAVLEDLCLSALNMTTAEDLDLLSDTVRSCKRLVKLRCPPLDSAAWKHLSNLHTLLTVKIRKAYYGTYHPLDRNNLEFAPFLNVRTICFSFDLGIAEGIITLLQRSKFPSLKNFGFNVTDGSLSSGEVEQLFRALSQCNTCRTLQHVVIYLPRPDVQEHSILIRQLFPFAQLQTISLTFCNPIYLDNDFILEAMSSWPHIRSLRLENRVHCRQPGIIFRGLFAALRLCPTCTHSIYRSML</sequence>
<dbReference type="EMBL" id="KV448754">
    <property type="protein sequence ID" value="OAX33522.1"/>
    <property type="molecule type" value="Genomic_DNA"/>
</dbReference>
<reference evidence="1 2" key="1">
    <citation type="submission" date="2016-06" db="EMBL/GenBank/DDBJ databases">
        <title>Comparative genomics of the ectomycorrhizal sister species Rhizopogon vinicolor and Rhizopogon vesiculosus (Basidiomycota: Boletales) reveals a divergence of the mating type B locus.</title>
        <authorList>
            <consortium name="DOE Joint Genome Institute"/>
            <person name="Mujic A.B."/>
            <person name="Kuo A."/>
            <person name="Tritt A."/>
            <person name="Lipzen A."/>
            <person name="Chen C."/>
            <person name="Johnson J."/>
            <person name="Sharma A."/>
            <person name="Barry K."/>
            <person name="Grigoriev I.V."/>
            <person name="Spatafora J.W."/>
        </authorList>
    </citation>
    <scope>NUCLEOTIDE SEQUENCE [LARGE SCALE GENOMIC DNA]</scope>
    <source>
        <strain evidence="1 2">AM-OR11-026</strain>
    </source>
</reference>